<name>A0A0M3JAX4_ANISI</name>
<dbReference type="AlphaFoldDB" id="A0A0M3JAX4"/>
<evidence type="ECO:0000313" key="1">
    <source>
        <dbReference type="WBParaSite" id="ASIM_0000474701-mRNA-1"/>
    </source>
</evidence>
<sequence>LDWKIVRKEYKLIVNEKTELFRAVGNYSIAFHSIIDLSKIFDYCDPFDLIRWKRVSKQWNEQIANRFENILYLDLYRLDTRVLMEKLHDEDGELFAHPTAQILIQLGDRNATVVVHERWTSKDVSRLFELVKMFGAKAHTITVSPELAFSLILCNIRLISI</sequence>
<dbReference type="SUPFAM" id="SSF81383">
    <property type="entry name" value="F-box domain"/>
    <property type="match status" value="1"/>
</dbReference>
<protein>
    <submittedName>
        <fullName evidence="1">F-box domain-containing protein</fullName>
    </submittedName>
</protein>
<dbReference type="InterPro" id="IPR036047">
    <property type="entry name" value="F-box-like_dom_sf"/>
</dbReference>
<dbReference type="WBParaSite" id="ASIM_0000474701-mRNA-1">
    <property type="protein sequence ID" value="ASIM_0000474701-mRNA-1"/>
    <property type="gene ID" value="ASIM_0000474701"/>
</dbReference>
<organism evidence="1">
    <name type="scientific">Anisakis simplex</name>
    <name type="common">Herring worm</name>
    <dbReference type="NCBI Taxonomy" id="6269"/>
    <lineage>
        <taxon>Eukaryota</taxon>
        <taxon>Metazoa</taxon>
        <taxon>Ecdysozoa</taxon>
        <taxon>Nematoda</taxon>
        <taxon>Chromadorea</taxon>
        <taxon>Rhabditida</taxon>
        <taxon>Spirurina</taxon>
        <taxon>Ascaridomorpha</taxon>
        <taxon>Ascaridoidea</taxon>
        <taxon>Anisakidae</taxon>
        <taxon>Anisakis</taxon>
        <taxon>Anisakis simplex complex</taxon>
    </lineage>
</organism>
<accession>A0A0M3JAX4</accession>
<proteinExistence type="predicted"/>
<reference evidence="1" key="1">
    <citation type="submission" date="2017-02" db="UniProtKB">
        <authorList>
            <consortium name="WormBaseParasite"/>
        </authorList>
    </citation>
    <scope>IDENTIFICATION</scope>
</reference>